<protein>
    <submittedName>
        <fullName evidence="1">Uncharacterized protein</fullName>
    </submittedName>
</protein>
<sequence>CKGYGIVGVGGGGFGSGGEILVFVGVVVRYGGAVDLSRIQAVMVTVGAICSWWHVRWCCWFGMVMTMLQNGDGDGSGGIVFVG</sequence>
<comment type="caution">
    <text evidence="1">The sequence shown here is derived from an EMBL/GenBank/DDBJ whole genome shotgun (WGS) entry which is preliminary data.</text>
</comment>
<accession>A0A8S0RFA1</accession>
<dbReference type="Proteomes" id="UP000594638">
    <property type="component" value="Unassembled WGS sequence"/>
</dbReference>
<dbReference type="AlphaFoldDB" id="A0A8S0RFA1"/>
<evidence type="ECO:0000313" key="2">
    <source>
        <dbReference type="Proteomes" id="UP000594638"/>
    </source>
</evidence>
<feature type="non-terminal residue" evidence="1">
    <location>
        <position position="83"/>
    </location>
</feature>
<dbReference type="Gramene" id="OE9A103917T1">
    <property type="protein sequence ID" value="OE9A103917C1"/>
    <property type="gene ID" value="OE9A103917"/>
</dbReference>
<feature type="non-terminal residue" evidence="1">
    <location>
        <position position="1"/>
    </location>
</feature>
<gene>
    <name evidence="1" type="ORF">OLEA9_A103917</name>
</gene>
<reference evidence="1 2" key="1">
    <citation type="submission" date="2019-12" db="EMBL/GenBank/DDBJ databases">
        <authorList>
            <person name="Alioto T."/>
            <person name="Alioto T."/>
            <person name="Gomez Garrido J."/>
        </authorList>
    </citation>
    <scope>NUCLEOTIDE SEQUENCE [LARGE SCALE GENOMIC DNA]</scope>
</reference>
<organism evidence="1 2">
    <name type="scientific">Olea europaea subsp. europaea</name>
    <dbReference type="NCBI Taxonomy" id="158383"/>
    <lineage>
        <taxon>Eukaryota</taxon>
        <taxon>Viridiplantae</taxon>
        <taxon>Streptophyta</taxon>
        <taxon>Embryophyta</taxon>
        <taxon>Tracheophyta</taxon>
        <taxon>Spermatophyta</taxon>
        <taxon>Magnoliopsida</taxon>
        <taxon>eudicotyledons</taxon>
        <taxon>Gunneridae</taxon>
        <taxon>Pentapetalae</taxon>
        <taxon>asterids</taxon>
        <taxon>lamiids</taxon>
        <taxon>Lamiales</taxon>
        <taxon>Oleaceae</taxon>
        <taxon>Oleeae</taxon>
        <taxon>Olea</taxon>
    </lineage>
</organism>
<evidence type="ECO:0000313" key="1">
    <source>
        <dbReference type="EMBL" id="CAA2977100.1"/>
    </source>
</evidence>
<name>A0A8S0RFA1_OLEEU</name>
<proteinExistence type="predicted"/>
<keyword evidence="2" id="KW-1185">Reference proteome</keyword>
<dbReference type="EMBL" id="CACTIH010002839">
    <property type="protein sequence ID" value="CAA2977100.1"/>
    <property type="molecule type" value="Genomic_DNA"/>
</dbReference>